<evidence type="ECO:0000256" key="1">
    <source>
        <dbReference type="SAM" id="Phobius"/>
    </source>
</evidence>
<keyword evidence="1" id="KW-1133">Transmembrane helix</keyword>
<dbReference type="EMBL" id="BT083773">
    <property type="protein sequence ID" value="ACR34126.1"/>
    <property type="molecule type" value="mRNA"/>
</dbReference>
<keyword evidence="1" id="KW-0472">Membrane</keyword>
<proteinExistence type="evidence at transcript level"/>
<evidence type="ECO:0000313" key="2">
    <source>
        <dbReference type="EMBL" id="ACR34126.1"/>
    </source>
</evidence>
<sequence length="72" mass="8063">MHLKITYIHSFVPLHYASFVFVLLSLDWMVRPRGENEAFVVLARGGVGRRQRQPHDLAAAEGVVGHVVLVAQ</sequence>
<protein>
    <submittedName>
        <fullName evidence="2">Uncharacterized protein</fullName>
    </submittedName>
</protein>
<keyword evidence="1" id="KW-0812">Transmembrane</keyword>
<accession>C4IYX6</accession>
<feature type="transmembrane region" description="Helical" evidence="1">
    <location>
        <begin position="6"/>
        <end position="26"/>
    </location>
</feature>
<organism evidence="2">
    <name type="scientific">Zea mays</name>
    <name type="common">Maize</name>
    <dbReference type="NCBI Taxonomy" id="4577"/>
    <lineage>
        <taxon>Eukaryota</taxon>
        <taxon>Viridiplantae</taxon>
        <taxon>Streptophyta</taxon>
        <taxon>Embryophyta</taxon>
        <taxon>Tracheophyta</taxon>
        <taxon>Spermatophyta</taxon>
        <taxon>Magnoliopsida</taxon>
        <taxon>Liliopsida</taxon>
        <taxon>Poales</taxon>
        <taxon>Poaceae</taxon>
        <taxon>PACMAD clade</taxon>
        <taxon>Panicoideae</taxon>
        <taxon>Andropogonodae</taxon>
        <taxon>Andropogoneae</taxon>
        <taxon>Tripsacinae</taxon>
        <taxon>Zea</taxon>
    </lineage>
</organism>
<dbReference type="AlphaFoldDB" id="C4IYX6"/>
<reference evidence="2" key="1">
    <citation type="journal article" date="2009" name="PLoS Genet.">
        <title>Sequencing, mapping, and analysis of 27,455 maize full-length cDNAs.</title>
        <authorList>
            <person name="Soderlund C."/>
            <person name="Descour A."/>
            <person name="Kudrna D."/>
            <person name="Bomhoff M."/>
            <person name="Boyd L."/>
            <person name="Currie J."/>
            <person name="Angelova A."/>
            <person name="Collura K."/>
            <person name="Wissotski M."/>
            <person name="Ashley E."/>
            <person name="Morrow D."/>
            <person name="Fernandes J."/>
            <person name="Walbot V."/>
            <person name="Yu Y."/>
        </authorList>
    </citation>
    <scope>NUCLEOTIDE SEQUENCE</scope>
    <source>
        <strain evidence="2">B73</strain>
    </source>
</reference>
<name>C4IYX6_MAIZE</name>
<reference evidence="2" key="2">
    <citation type="submission" date="2012-06" db="EMBL/GenBank/DDBJ databases">
        <authorList>
            <person name="Yu Y."/>
            <person name="Currie J."/>
            <person name="Lomeli R."/>
            <person name="Angelova A."/>
            <person name="Collura K."/>
            <person name="Wissotski M."/>
            <person name="Campos D."/>
            <person name="Kudrna D."/>
            <person name="Golser W."/>
            <person name="Ashely E."/>
            <person name="Descour A."/>
            <person name="Fernandes J."/>
            <person name="Soderlund C."/>
            <person name="Walbot V."/>
        </authorList>
    </citation>
    <scope>NUCLEOTIDE SEQUENCE</scope>
    <source>
        <strain evidence="2">B73</strain>
    </source>
</reference>